<dbReference type="SUPFAM" id="SSF54285">
    <property type="entry name" value="MoaD/ThiS"/>
    <property type="match status" value="1"/>
</dbReference>
<dbReference type="EMBL" id="JBHSTI010000008">
    <property type="protein sequence ID" value="MFC6238116.1"/>
    <property type="molecule type" value="Genomic_DNA"/>
</dbReference>
<dbReference type="InterPro" id="IPR052045">
    <property type="entry name" value="Sulfur_Carrier/Prot_Modifier"/>
</dbReference>
<dbReference type="Proteomes" id="UP001596138">
    <property type="component" value="Unassembled WGS sequence"/>
</dbReference>
<evidence type="ECO:0000313" key="1">
    <source>
        <dbReference type="EMBL" id="MFC6238116.1"/>
    </source>
</evidence>
<accession>A0ABW1T073</accession>
<dbReference type="PANTHER" id="PTHR38031">
    <property type="entry name" value="SULFUR CARRIER PROTEIN SLR0821-RELATED"/>
    <property type="match status" value="1"/>
</dbReference>
<reference evidence="2" key="1">
    <citation type="journal article" date="2019" name="Int. J. Syst. Evol. Microbiol.">
        <title>The Global Catalogue of Microorganisms (GCM) 10K type strain sequencing project: providing services to taxonomists for standard genome sequencing and annotation.</title>
        <authorList>
            <consortium name="The Broad Institute Genomics Platform"/>
            <consortium name="The Broad Institute Genome Sequencing Center for Infectious Disease"/>
            <person name="Wu L."/>
            <person name="Ma J."/>
        </authorList>
    </citation>
    <scope>NUCLEOTIDE SEQUENCE [LARGE SCALE GENOMIC DNA]</scope>
    <source>
        <strain evidence="2">CGMCC 4.7317</strain>
    </source>
</reference>
<name>A0ABW1T073_9ACTN</name>
<dbReference type="Pfam" id="PF02597">
    <property type="entry name" value="ThiS"/>
    <property type="match status" value="1"/>
</dbReference>
<dbReference type="InterPro" id="IPR003749">
    <property type="entry name" value="ThiS/MoaD-like"/>
</dbReference>
<gene>
    <name evidence="1" type="ORF">ACFQGU_09510</name>
</gene>
<sequence length="93" mass="9912">MGVTLRLPTVLADVVGGQRVLDVDPAPASVRALFDALAASHPALERRVRDEQGDLRRFVNVYVGDDDVRHLDGQATPLVDGAEVWILPSVAGG</sequence>
<dbReference type="InterPro" id="IPR016155">
    <property type="entry name" value="Mopterin_synth/thiamin_S_b"/>
</dbReference>
<keyword evidence="2" id="KW-1185">Reference proteome</keyword>
<comment type="caution">
    <text evidence="1">The sequence shown here is derived from an EMBL/GenBank/DDBJ whole genome shotgun (WGS) entry which is preliminary data.</text>
</comment>
<dbReference type="Gene3D" id="3.10.20.30">
    <property type="match status" value="1"/>
</dbReference>
<dbReference type="InterPro" id="IPR012675">
    <property type="entry name" value="Beta-grasp_dom_sf"/>
</dbReference>
<dbReference type="RefSeq" id="WP_386766040.1">
    <property type="nucleotide sequence ID" value="NZ_JBHSTI010000008.1"/>
</dbReference>
<dbReference type="PANTHER" id="PTHR38031:SF1">
    <property type="entry name" value="SULFUR CARRIER PROTEIN CYSO"/>
    <property type="match status" value="1"/>
</dbReference>
<protein>
    <submittedName>
        <fullName evidence="1">MoaD/ThiS family protein</fullName>
    </submittedName>
</protein>
<proteinExistence type="predicted"/>
<organism evidence="1 2">
    <name type="scientific">Longivirga aurantiaca</name>
    <dbReference type="NCBI Taxonomy" id="1837743"/>
    <lineage>
        <taxon>Bacteria</taxon>
        <taxon>Bacillati</taxon>
        <taxon>Actinomycetota</taxon>
        <taxon>Actinomycetes</taxon>
        <taxon>Sporichthyales</taxon>
        <taxon>Sporichthyaceae</taxon>
        <taxon>Longivirga</taxon>
    </lineage>
</organism>
<evidence type="ECO:0000313" key="2">
    <source>
        <dbReference type="Proteomes" id="UP001596138"/>
    </source>
</evidence>